<dbReference type="AlphaFoldDB" id="A0A0D3IWX7"/>
<feature type="transmembrane region" description="Helical" evidence="2">
    <location>
        <begin position="181"/>
        <end position="207"/>
    </location>
</feature>
<feature type="transmembrane region" description="Helical" evidence="2">
    <location>
        <begin position="84"/>
        <end position="105"/>
    </location>
</feature>
<dbReference type="RefSeq" id="XP_005768191.1">
    <property type="nucleotide sequence ID" value="XM_005768134.1"/>
</dbReference>
<reference evidence="3" key="2">
    <citation type="submission" date="2024-10" db="UniProtKB">
        <authorList>
            <consortium name="EnsemblProtists"/>
        </authorList>
    </citation>
    <scope>IDENTIFICATION</scope>
</reference>
<evidence type="ECO:0000313" key="3">
    <source>
        <dbReference type="EnsemblProtists" id="EOD15762"/>
    </source>
</evidence>
<evidence type="ECO:0000256" key="2">
    <source>
        <dbReference type="SAM" id="Phobius"/>
    </source>
</evidence>
<evidence type="ECO:0008006" key="5">
    <source>
        <dbReference type="Google" id="ProtNLM"/>
    </source>
</evidence>
<name>A0A0D3IWX7_EMIH1</name>
<organism evidence="3 4">
    <name type="scientific">Emiliania huxleyi (strain CCMP1516)</name>
    <dbReference type="NCBI Taxonomy" id="280463"/>
    <lineage>
        <taxon>Eukaryota</taxon>
        <taxon>Haptista</taxon>
        <taxon>Haptophyta</taxon>
        <taxon>Prymnesiophyceae</taxon>
        <taxon>Isochrysidales</taxon>
        <taxon>Noelaerhabdaceae</taxon>
        <taxon>Emiliania</taxon>
    </lineage>
</organism>
<feature type="region of interest" description="Disordered" evidence="1">
    <location>
        <begin position="236"/>
        <end position="255"/>
    </location>
</feature>
<keyword evidence="2" id="KW-0812">Transmembrane</keyword>
<reference evidence="4" key="1">
    <citation type="journal article" date="2013" name="Nature">
        <title>Pan genome of the phytoplankton Emiliania underpins its global distribution.</title>
        <authorList>
            <person name="Read B.A."/>
            <person name="Kegel J."/>
            <person name="Klute M.J."/>
            <person name="Kuo A."/>
            <person name="Lefebvre S.C."/>
            <person name="Maumus F."/>
            <person name="Mayer C."/>
            <person name="Miller J."/>
            <person name="Monier A."/>
            <person name="Salamov A."/>
            <person name="Young J."/>
            <person name="Aguilar M."/>
            <person name="Claverie J.M."/>
            <person name="Frickenhaus S."/>
            <person name="Gonzalez K."/>
            <person name="Herman E.K."/>
            <person name="Lin Y.C."/>
            <person name="Napier J."/>
            <person name="Ogata H."/>
            <person name="Sarno A.F."/>
            <person name="Shmutz J."/>
            <person name="Schroeder D."/>
            <person name="de Vargas C."/>
            <person name="Verret F."/>
            <person name="von Dassow P."/>
            <person name="Valentin K."/>
            <person name="Van de Peer Y."/>
            <person name="Wheeler G."/>
            <person name="Dacks J.B."/>
            <person name="Delwiche C.F."/>
            <person name="Dyhrman S.T."/>
            <person name="Glockner G."/>
            <person name="John U."/>
            <person name="Richards T."/>
            <person name="Worden A.Z."/>
            <person name="Zhang X."/>
            <person name="Grigoriev I.V."/>
            <person name="Allen A.E."/>
            <person name="Bidle K."/>
            <person name="Borodovsky M."/>
            <person name="Bowler C."/>
            <person name="Brownlee C."/>
            <person name="Cock J.M."/>
            <person name="Elias M."/>
            <person name="Gladyshev V.N."/>
            <person name="Groth M."/>
            <person name="Guda C."/>
            <person name="Hadaegh A."/>
            <person name="Iglesias-Rodriguez M.D."/>
            <person name="Jenkins J."/>
            <person name="Jones B.M."/>
            <person name="Lawson T."/>
            <person name="Leese F."/>
            <person name="Lindquist E."/>
            <person name="Lobanov A."/>
            <person name="Lomsadze A."/>
            <person name="Malik S.B."/>
            <person name="Marsh M.E."/>
            <person name="Mackinder L."/>
            <person name="Mock T."/>
            <person name="Mueller-Roeber B."/>
            <person name="Pagarete A."/>
            <person name="Parker M."/>
            <person name="Probert I."/>
            <person name="Quesneville H."/>
            <person name="Raines C."/>
            <person name="Rensing S.A."/>
            <person name="Riano-Pachon D.M."/>
            <person name="Richier S."/>
            <person name="Rokitta S."/>
            <person name="Shiraiwa Y."/>
            <person name="Soanes D.M."/>
            <person name="van der Giezen M."/>
            <person name="Wahlund T.M."/>
            <person name="Williams B."/>
            <person name="Wilson W."/>
            <person name="Wolfe G."/>
            <person name="Wurch L.L."/>
        </authorList>
    </citation>
    <scope>NUCLEOTIDE SEQUENCE</scope>
</reference>
<dbReference type="PaxDb" id="2903-EOD15762"/>
<feature type="compositionally biased region" description="Pro residues" evidence="1">
    <location>
        <begin position="236"/>
        <end position="252"/>
    </location>
</feature>
<evidence type="ECO:0000313" key="4">
    <source>
        <dbReference type="Proteomes" id="UP000013827"/>
    </source>
</evidence>
<protein>
    <recommendedName>
        <fullName evidence="5">DUF4203 domain-containing protein</fullName>
    </recommendedName>
</protein>
<dbReference type="GeneID" id="17261915"/>
<evidence type="ECO:0000256" key="1">
    <source>
        <dbReference type="SAM" id="MobiDB-lite"/>
    </source>
</evidence>
<keyword evidence="2" id="KW-1133">Transmembrane helix</keyword>
<sequence length="439" mass="47778">MTSPVVEDLRAAASQLGESGVWDSYYDCVATRLGFSDYEPHELLGAVYEVLRPEHGVAALCAESAVMFGALLLTFLGVHLTRPMSFLLGALIGIGGALLLDDIFLPRAADSRMSCETLESTTLLAGLLVGVGMLAFRKGLHVALGLLFGEVAGNSAYGLLEMQSSPAGAEVQRTIRMLLAVVGAVVMLMVGDTFWLYVSAVVGSWVATRSYVELFLVTEEPRYQAFLRRAHHRPPPLLPALRPPPPLGPPPPRTRRYEPNFATLAGHPYSFFADFIHDPYLRSPMTLFLLLAVGGGLTQREVWQKLHRRNGPPPDQQGGTAAGKPAGLAGAKPAGGYGYDQLLRRRPAYYFLSSTPPLHARKKPAPARKKRLMAEWQKGDAAWCYINDDVTYEAGKIVELGEDDRSVTLKLASGKTLTTERANVLRANKDKQDGTCTMT</sequence>
<dbReference type="EnsemblProtists" id="EOD15762">
    <property type="protein sequence ID" value="EOD15762"/>
    <property type="gene ID" value="EMIHUDRAFT_470512"/>
</dbReference>
<feature type="transmembrane region" description="Helical" evidence="2">
    <location>
        <begin position="57"/>
        <end position="78"/>
    </location>
</feature>
<keyword evidence="4" id="KW-1185">Reference proteome</keyword>
<dbReference type="KEGG" id="ehx:EMIHUDRAFT_470512"/>
<keyword evidence="2" id="KW-0472">Membrane</keyword>
<dbReference type="Proteomes" id="UP000013827">
    <property type="component" value="Unassembled WGS sequence"/>
</dbReference>
<feature type="region of interest" description="Disordered" evidence="1">
    <location>
        <begin position="307"/>
        <end position="329"/>
    </location>
</feature>
<proteinExistence type="predicted"/>
<feature type="compositionally biased region" description="Low complexity" evidence="1">
    <location>
        <begin position="318"/>
        <end position="329"/>
    </location>
</feature>
<feature type="transmembrane region" description="Helical" evidence="2">
    <location>
        <begin position="117"/>
        <end position="136"/>
    </location>
</feature>
<dbReference type="HOGENOM" id="CLU_050944_0_0_1"/>
<accession>A0A0D3IWX7</accession>